<dbReference type="Pfam" id="PF01041">
    <property type="entry name" value="DegT_DnrJ_EryC1"/>
    <property type="match status" value="1"/>
</dbReference>
<evidence type="ECO:0000313" key="4">
    <source>
        <dbReference type="Proteomes" id="UP000535182"/>
    </source>
</evidence>
<dbReference type="GO" id="GO:0000271">
    <property type="term" value="P:polysaccharide biosynthetic process"/>
    <property type="evidence" value="ECO:0007669"/>
    <property type="project" value="TreeGrafter"/>
</dbReference>
<evidence type="ECO:0000256" key="1">
    <source>
        <dbReference type="ARBA" id="ARBA00037999"/>
    </source>
</evidence>
<dbReference type="EMBL" id="JACHEB010000002">
    <property type="protein sequence ID" value="MBB5327202.1"/>
    <property type="molecule type" value="Genomic_DNA"/>
</dbReference>
<dbReference type="PANTHER" id="PTHR30244">
    <property type="entry name" value="TRANSAMINASE"/>
    <property type="match status" value="1"/>
</dbReference>
<keyword evidence="2" id="KW-0663">Pyridoxal phosphate</keyword>
<comment type="caution">
    <text evidence="3">The sequence shown here is derived from an EMBL/GenBank/DDBJ whole genome shotgun (WGS) entry which is preliminary data.</text>
</comment>
<dbReference type="Gene3D" id="3.40.640.10">
    <property type="entry name" value="Type I PLP-dependent aspartate aminotransferase-like (Major domain)"/>
    <property type="match status" value="1"/>
</dbReference>
<dbReference type="InterPro" id="IPR015421">
    <property type="entry name" value="PyrdxlP-dep_Trfase_major"/>
</dbReference>
<keyword evidence="3" id="KW-0808">Transferase</keyword>
<dbReference type="Proteomes" id="UP000535182">
    <property type="component" value="Unassembled WGS sequence"/>
</dbReference>
<reference evidence="3 4" key="1">
    <citation type="submission" date="2020-08" db="EMBL/GenBank/DDBJ databases">
        <title>Genomic Encyclopedia of Type Strains, Phase IV (KMG-V): Genome sequencing to study the core and pangenomes of soil and plant-associated prokaryotes.</title>
        <authorList>
            <person name="Whitman W."/>
        </authorList>
    </citation>
    <scope>NUCLEOTIDE SEQUENCE [LARGE SCALE GENOMIC DNA]</scope>
    <source>
        <strain evidence="3 4">X5P2</strain>
    </source>
</reference>
<dbReference type="InterPro" id="IPR015424">
    <property type="entry name" value="PyrdxlP-dep_Trfase"/>
</dbReference>
<protein>
    <submittedName>
        <fullName evidence="3">8-amino-3,8-dideoxy-alpha-D-manno-octulosonate transaminase</fullName>
        <ecNumber evidence="3">2.6.1.109</ecNumber>
    </submittedName>
</protein>
<accession>A0A9X0U3V4</accession>
<dbReference type="EC" id="2.6.1.109" evidence="3"/>
<organism evidence="3 4">
    <name type="scientific">Tunturiibacter gelidiferens</name>
    <dbReference type="NCBI Taxonomy" id="3069689"/>
    <lineage>
        <taxon>Bacteria</taxon>
        <taxon>Pseudomonadati</taxon>
        <taxon>Acidobacteriota</taxon>
        <taxon>Terriglobia</taxon>
        <taxon>Terriglobales</taxon>
        <taxon>Acidobacteriaceae</taxon>
        <taxon>Tunturiibacter</taxon>
    </lineage>
</organism>
<dbReference type="SUPFAM" id="SSF53383">
    <property type="entry name" value="PLP-dependent transferases"/>
    <property type="match status" value="1"/>
</dbReference>
<name>A0A9X0U3V4_9BACT</name>
<dbReference type="GO" id="GO:0008483">
    <property type="term" value="F:transaminase activity"/>
    <property type="evidence" value="ECO:0007669"/>
    <property type="project" value="UniProtKB-KW"/>
</dbReference>
<comment type="similarity">
    <text evidence="1 2">Belongs to the DegT/DnrJ/EryC1 family.</text>
</comment>
<dbReference type="AlphaFoldDB" id="A0A9X0U3V4"/>
<gene>
    <name evidence="3" type="ORF">HDF14_000807</name>
</gene>
<dbReference type="Gene3D" id="3.90.1150.10">
    <property type="entry name" value="Aspartate Aminotransferase, domain 1"/>
    <property type="match status" value="1"/>
</dbReference>
<evidence type="ECO:0000256" key="2">
    <source>
        <dbReference type="RuleBase" id="RU004508"/>
    </source>
</evidence>
<dbReference type="GO" id="GO:0030170">
    <property type="term" value="F:pyridoxal phosphate binding"/>
    <property type="evidence" value="ECO:0007669"/>
    <property type="project" value="TreeGrafter"/>
</dbReference>
<proteinExistence type="inferred from homology"/>
<dbReference type="InterPro" id="IPR000653">
    <property type="entry name" value="DegT/StrS_aminotransferase"/>
</dbReference>
<sequence length="412" mass="45398">MDSEEEDAVLRVCRSRSLYRYYGVDPQGEVDAFEREFSAFLGIRHALAVTSGTAALHAALAALRVGPGQEIIVPAYMWVSVIAAVVNLGAIPVLAEIDDTFCLDPQSVRSLITPRTAGIVLVHMSGAPGDAPQLATLARKHGLFLLEDCAQCVGGSIHGQMVGTFGDIAIFSFQMNKNMTSGEAGCVVTNNESLYRKALSAHDCGYSRGKEGLLQLEDERSFGWGRGSRMDELRAAILRVQLRRLPQVIQSMQHSKYRLRTMLERYKQVQLRRVFDIAGDTSCFLLTILPDPVTARAINERLRAHGIVTSTAETSNVILEDYGLHIYFNIPALQKKIGTDLRGTPWTLTENRDSIHNYARGACPQSDDLFSRTQLLVIPSSLCNQDEEDLLAAFREVLETVSSPELNVGLSR</sequence>
<keyword evidence="4" id="KW-1185">Reference proteome</keyword>
<dbReference type="RefSeq" id="WP_183973754.1">
    <property type="nucleotide sequence ID" value="NZ_JACHEB010000002.1"/>
</dbReference>
<dbReference type="PANTHER" id="PTHR30244:SF34">
    <property type="entry name" value="DTDP-4-AMINO-4,6-DIDEOXYGALACTOSE TRANSAMINASE"/>
    <property type="match status" value="1"/>
</dbReference>
<keyword evidence="3" id="KW-0032">Aminotransferase</keyword>
<dbReference type="InterPro" id="IPR015422">
    <property type="entry name" value="PyrdxlP-dep_Trfase_small"/>
</dbReference>
<evidence type="ECO:0000313" key="3">
    <source>
        <dbReference type="EMBL" id="MBB5327202.1"/>
    </source>
</evidence>